<evidence type="ECO:0000313" key="2">
    <source>
        <dbReference type="Proteomes" id="UP000299102"/>
    </source>
</evidence>
<accession>A0A4C1ZSK2</accession>
<sequence>MFVEGPRNSDNRRGLVVGSALRTGLEDTMASIGFICRHAEDLLPLTSIITKDAANVLRLDRKIDIKKIKFYYMESAYDLRVSTITTDLRTAMKQVIDRISEVSEQPPQQYSHQGFNHMYSLWRHRMTYEGEKFATMLANNAYSIIGLSPFTLAAVFKLFDDQIIPPVDRGWAEQELKKLKDDLVSTLGEDGVLLFPSAPQAAPYHYSCFLRPYNFAYWAVFNALRMPATQVTPNDVDDPRGVLKKRNLETVGIFEEVSMYFLYTSLFVCIGHCLAMSAMNHQSDLSFHVMTSRTGGRHRTVQCEAELAPCLRSSTVATVVAGRCRSAGMRPGCRWACRWWRRRTTTRSAWPSRST</sequence>
<dbReference type="GO" id="GO:0016787">
    <property type="term" value="F:hydrolase activity"/>
    <property type="evidence" value="ECO:0007669"/>
    <property type="project" value="UniProtKB-KW"/>
</dbReference>
<keyword evidence="1" id="KW-0378">Hydrolase</keyword>
<protein>
    <submittedName>
        <fullName evidence="1">Fatty-acid amide hydrolase 2</fullName>
    </submittedName>
</protein>
<reference evidence="1 2" key="1">
    <citation type="journal article" date="2019" name="Commun. Biol.">
        <title>The bagworm genome reveals a unique fibroin gene that provides high tensile strength.</title>
        <authorList>
            <person name="Kono N."/>
            <person name="Nakamura H."/>
            <person name="Ohtoshi R."/>
            <person name="Tomita M."/>
            <person name="Numata K."/>
            <person name="Arakawa K."/>
        </authorList>
    </citation>
    <scope>NUCLEOTIDE SEQUENCE [LARGE SCALE GENOMIC DNA]</scope>
</reference>
<dbReference type="PANTHER" id="PTHR43372:SF1">
    <property type="entry name" value="LD38433P"/>
    <property type="match status" value="1"/>
</dbReference>
<dbReference type="Gene3D" id="3.90.1300.10">
    <property type="entry name" value="Amidase signature (AS) domain"/>
    <property type="match status" value="1"/>
</dbReference>
<dbReference type="PANTHER" id="PTHR43372">
    <property type="entry name" value="FATTY-ACID AMIDE HYDROLASE"/>
    <property type="match status" value="1"/>
</dbReference>
<gene>
    <name evidence="1" type="primary">FAAH2</name>
    <name evidence="1" type="ORF">EVAR_89859_1</name>
</gene>
<name>A0A4C1ZSK2_EUMVA</name>
<dbReference type="SUPFAM" id="SSF75304">
    <property type="entry name" value="Amidase signature (AS) enzymes"/>
    <property type="match status" value="1"/>
</dbReference>
<organism evidence="1 2">
    <name type="scientific">Eumeta variegata</name>
    <name type="common">Bagworm moth</name>
    <name type="synonym">Eumeta japonica</name>
    <dbReference type="NCBI Taxonomy" id="151549"/>
    <lineage>
        <taxon>Eukaryota</taxon>
        <taxon>Metazoa</taxon>
        <taxon>Ecdysozoa</taxon>
        <taxon>Arthropoda</taxon>
        <taxon>Hexapoda</taxon>
        <taxon>Insecta</taxon>
        <taxon>Pterygota</taxon>
        <taxon>Neoptera</taxon>
        <taxon>Endopterygota</taxon>
        <taxon>Lepidoptera</taxon>
        <taxon>Glossata</taxon>
        <taxon>Ditrysia</taxon>
        <taxon>Tineoidea</taxon>
        <taxon>Psychidae</taxon>
        <taxon>Oiketicinae</taxon>
        <taxon>Eumeta</taxon>
    </lineage>
</organism>
<dbReference type="STRING" id="151549.A0A4C1ZSK2"/>
<dbReference type="InterPro" id="IPR036928">
    <property type="entry name" value="AS_sf"/>
</dbReference>
<dbReference type="AlphaFoldDB" id="A0A4C1ZSK2"/>
<keyword evidence="2" id="KW-1185">Reference proteome</keyword>
<proteinExistence type="predicted"/>
<dbReference type="Proteomes" id="UP000299102">
    <property type="component" value="Unassembled WGS sequence"/>
</dbReference>
<dbReference type="OrthoDB" id="6428749at2759"/>
<dbReference type="GO" id="GO:0012505">
    <property type="term" value="C:endomembrane system"/>
    <property type="evidence" value="ECO:0007669"/>
    <property type="project" value="TreeGrafter"/>
</dbReference>
<dbReference type="EMBL" id="BGZK01002223">
    <property type="protein sequence ID" value="GBP91911.1"/>
    <property type="molecule type" value="Genomic_DNA"/>
</dbReference>
<dbReference type="InterPro" id="IPR052739">
    <property type="entry name" value="FAAH2"/>
</dbReference>
<comment type="caution">
    <text evidence="1">The sequence shown here is derived from an EMBL/GenBank/DDBJ whole genome shotgun (WGS) entry which is preliminary data.</text>
</comment>
<evidence type="ECO:0000313" key="1">
    <source>
        <dbReference type="EMBL" id="GBP91911.1"/>
    </source>
</evidence>